<dbReference type="PANTHER" id="PTHR42801:SF23">
    <property type="entry name" value="PEROXIREDOXIN DOT5"/>
    <property type="match status" value="1"/>
</dbReference>
<dbReference type="Proteomes" id="UP001583172">
    <property type="component" value="Unassembled WGS sequence"/>
</dbReference>
<dbReference type="InterPro" id="IPR000866">
    <property type="entry name" value="AhpC/TSA"/>
</dbReference>
<reference evidence="8 9" key="1">
    <citation type="journal article" date="2024" name="Commun. Biol.">
        <title>Comparative genomic analysis of thermophilic fungi reveals convergent evolutionary adaptations and gene losses.</title>
        <authorList>
            <person name="Steindorff A.S."/>
            <person name="Aguilar-Pontes M.V."/>
            <person name="Robinson A.J."/>
            <person name="Andreopoulos B."/>
            <person name="LaButti K."/>
            <person name="Kuo A."/>
            <person name="Mondo S."/>
            <person name="Riley R."/>
            <person name="Otillar R."/>
            <person name="Haridas S."/>
            <person name="Lipzen A."/>
            <person name="Grimwood J."/>
            <person name="Schmutz J."/>
            <person name="Clum A."/>
            <person name="Reid I.D."/>
            <person name="Moisan M.C."/>
            <person name="Butler G."/>
            <person name="Nguyen T.T.M."/>
            <person name="Dewar K."/>
            <person name="Conant G."/>
            <person name="Drula E."/>
            <person name="Henrissat B."/>
            <person name="Hansel C."/>
            <person name="Singer S."/>
            <person name="Hutchinson M.I."/>
            <person name="de Vries R.P."/>
            <person name="Natvig D.O."/>
            <person name="Powell A.J."/>
            <person name="Tsang A."/>
            <person name="Grigoriev I.V."/>
        </authorList>
    </citation>
    <scope>NUCLEOTIDE SEQUENCE [LARGE SCALE GENOMIC DNA]</scope>
    <source>
        <strain evidence="8 9">CBS 620.91</strain>
    </source>
</reference>
<evidence type="ECO:0000256" key="1">
    <source>
        <dbReference type="ARBA" id="ARBA00022559"/>
    </source>
</evidence>
<feature type="compositionally biased region" description="Basic and acidic residues" evidence="6">
    <location>
        <begin position="213"/>
        <end position="263"/>
    </location>
</feature>
<keyword evidence="9" id="KW-1185">Reference proteome</keyword>
<proteinExistence type="predicted"/>
<dbReference type="Pfam" id="PF00578">
    <property type="entry name" value="AhpC-TSA"/>
    <property type="match status" value="1"/>
</dbReference>
<evidence type="ECO:0000256" key="3">
    <source>
        <dbReference type="ARBA" id="ARBA00023002"/>
    </source>
</evidence>
<evidence type="ECO:0000259" key="7">
    <source>
        <dbReference type="Pfam" id="PF00578"/>
    </source>
</evidence>
<feature type="compositionally biased region" description="Low complexity" evidence="6">
    <location>
        <begin position="18"/>
        <end position="33"/>
    </location>
</feature>
<gene>
    <name evidence="8" type="ORF">VTJ49DRAFT_5924</name>
</gene>
<evidence type="ECO:0000256" key="4">
    <source>
        <dbReference type="ARBA" id="ARBA00023157"/>
    </source>
</evidence>
<keyword evidence="5" id="KW-0676">Redox-active center</keyword>
<accession>A0ABR3VK71</accession>
<keyword evidence="1" id="KW-0575">Peroxidase</keyword>
<dbReference type="InterPro" id="IPR036249">
    <property type="entry name" value="Thioredoxin-like_sf"/>
</dbReference>
<organism evidence="8 9">
    <name type="scientific">Humicola insolens</name>
    <name type="common">Soft-rot fungus</name>
    <dbReference type="NCBI Taxonomy" id="85995"/>
    <lineage>
        <taxon>Eukaryota</taxon>
        <taxon>Fungi</taxon>
        <taxon>Dikarya</taxon>
        <taxon>Ascomycota</taxon>
        <taxon>Pezizomycotina</taxon>
        <taxon>Sordariomycetes</taxon>
        <taxon>Sordariomycetidae</taxon>
        <taxon>Sordariales</taxon>
        <taxon>Chaetomiaceae</taxon>
        <taxon>Mycothermus</taxon>
    </lineage>
</organism>
<feature type="compositionally biased region" description="Low complexity" evidence="6">
    <location>
        <begin position="1"/>
        <end position="11"/>
    </location>
</feature>
<keyword evidence="2" id="KW-0049">Antioxidant</keyword>
<feature type="domain" description="Alkyl hydroperoxide reductase subunit C/ Thiol specific antioxidant" evidence="7">
    <location>
        <begin position="105"/>
        <end position="189"/>
    </location>
</feature>
<feature type="compositionally biased region" description="Low complexity" evidence="6">
    <location>
        <begin position="41"/>
        <end position="54"/>
    </location>
</feature>
<dbReference type="Gene3D" id="3.40.30.10">
    <property type="entry name" value="Glutaredoxin"/>
    <property type="match status" value="1"/>
</dbReference>
<dbReference type="EMBL" id="JAZGSY010000052">
    <property type="protein sequence ID" value="KAL1842151.1"/>
    <property type="molecule type" value="Genomic_DNA"/>
</dbReference>
<sequence>MARRLLPLRPLACPPSALPSHSTASAASSLSTTAPPPPSRPWSSRARPASPSSLIRGLPLRDVSRFPLRHFCPINPMILLSPEMRTSKDVQGNAYTPLPSYHPGTQQACLFRDNHAFLTTENGISIYGLSTDSPKANTTFQTKQKLPYPLICDPQSALIGALGLKKAPGGRGSGTTRGVVVIDKSGKVLAAVAGGPKVTVDAVLEVVQLEEKKGEEANGEEKKEEEVVKEAETEEKKEEEEAKEEADKKEDEGADKAEKKADENGDVPMEDATAAKEGEGAAVANGDGEAKTEEEEKKE</sequence>
<evidence type="ECO:0000313" key="9">
    <source>
        <dbReference type="Proteomes" id="UP001583172"/>
    </source>
</evidence>
<evidence type="ECO:0000313" key="8">
    <source>
        <dbReference type="EMBL" id="KAL1842151.1"/>
    </source>
</evidence>
<keyword evidence="4" id="KW-1015">Disulfide bond</keyword>
<evidence type="ECO:0000256" key="6">
    <source>
        <dbReference type="SAM" id="MobiDB-lite"/>
    </source>
</evidence>
<dbReference type="SUPFAM" id="SSF52833">
    <property type="entry name" value="Thioredoxin-like"/>
    <property type="match status" value="1"/>
</dbReference>
<feature type="compositionally biased region" description="Basic and acidic residues" evidence="6">
    <location>
        <begin position="288"/>
        <end position="299"/>
    </location>
</feature>
<feature type="region of interest" description="Disordered" evidence="6">
    <location>
        <begin position="1"/>
        <end position="54"/>
    </location>
</feature>
<evidence type="ECO:0000256" key="2">
    <source>
        <dbReference type="ARBA" id="ARBA00022862"/>
    </source>
</evidence>
<dbReference type="InterPro" id="IPR050924">
    <property type="entry name" value="Peroxiredoxin_BCP/PrxQ"/>
</dbReference>
<comment type="caution">
    <text evidence="8">The sequence shown here is derived from an EMBL/GenBank/DDBJ whole genome shotgun (WGS) entry which is preliminary data.</text>
</comment>
<dbReference type="PANTHER" id="PTHR42801">
    <property type="entry name" value="THIOREDOXIN-DEPENDENT PEROXIDE REDUCTASE"/>
    <property type="match status" value="1"/>
</dbReference>
<protein>
    <recommendedName>
        <fullName evidence="7">Alkyl hydroperoxide reductase subunit C/ Thiol specific antioxidant domain-containing protein</fullName>
    </recommendedName>
</protein>
<feature type="region of interest" description="Disordered" evidence="6">
    <location>
        <begin position="213"/>
        <end position="299"/>
    </location>
</feature>
<name>A0ABR3VK71_HUMIN</name>
<evidence type="ECO:0000256" key="5">
    <source>
        <dbReference type="ARBA" id="ARBA00023284"/>
    </source>
</evidence>
<keyword evidence="3" id="KW-0560">Oxidoreductase</keyword>